<organism evidence="1 2">
    <name type="scientific">Clonorchis sinensis</name>
    <name type="common">Chinese liver fluke</name>
    <dbReference type="NCBI Taxonomy" id="79923"/>
    <lineage>
        <taxon>Eukaryota</taxon>
        <taxon>Metazoa</taxon>
        <taxon>Spiralia</taxon>
        <taxon>Lophotrochozoa</taxon>
        <taxon>Platyhelminthes</taxon>
        <taxon>Trematoda</taxon>
        <taxon>Digenea</taxon>
        <taxon>Opisthorchiida</taxon>
        <taxon>Opisthorchiata</taxon>
        <taxon>Opisthorchiidae</taxon>
        <taxon>Clonorchis</taxon>
    </lineage>
</organism>
<reference evidence="1 2" key="2">
    <citation type="journal article" date="2021" name="Genomics">
        <title>High-quality reference genome for Clonorchis sinensis.</title>
        <authorList>
            <person name="Young N.D."/>
            <person name="Stroehlein A.J."/>
            <person name="Kinkar L."/>
            <person name="Wang T."/>
            <person name="Sohn W.M."/>
            <person name="Chang B.C.H."/>
            <person name="Kaur P."/>
            <person name="Weisz D."/>
            <person name="Dudchenko O."/>
            <person name="Aiden E.L."/>
            <person name="Korhonen P.K."/>
            <person name="Gasser R.B."/>
        </authorList>
    </citation>
    <scope>NUCLEOTIDE SEQUENCE [LARGE SCALE GENOMIC DNA]</scope>
    <source>
        <strain evidence="1">Cs-k2</strain>
    </source>
</reference>
<sequence length="227" mass="25360">MSPRLGTERLQTTCQARRTAQLPSDQPPPKLILMGKHEETINQQSLVISTCFLPIVLKYTCTSIKQTTHRVAENSSTAHDRFCPSWGSMSRRTRPFSVYVMFYVCGSNPTSGSRIPLSSFGQPGSIPALVLPSGCMAVRQRKGATAQRYPPLKGTVFPLFVPHQEHVLACVFHHGRNLGIRTGYSHLHLISIVSCMRVLCVHCIRARRFNAQEWSAHLVYLKKTSDG</sequence>
<accession>A0A419PTJ1</accession>
<dbReference type="EMBL" id="NIRI02000077">
    <property type="protein sequence ID" value="KAG5441411.1"/>
    <property type="molecule type" value="Genomic_DNA"/>
</dbReference>
<dbReference type="Proteomes" id="UP000286415">
    <property type="component" value="Unassembled WGS sequence"/>
</dbReference>
<evidence type="ECO:0000313" key="2">
    <source>
        <dbReference type="Proteomes" id="UP000286415"/>
    </source>
</evidence>
<proteinExistence type="predicted"/>
<gene>
    <name evidence="1" type="ORF">CSKR_107685</name>
</gene>
<name>A0A419PTJ1_CLOSI</name>
<protein>
    <submittedName>
        <fullName evidence="1">Uncharacterized protein</fullName>
    </submittedName>
</protein>
<keyword evidence="2" id="KW-1185">Reference proteome</keyword>
<comment type="caution">
    <text evidence="1">The sequence shown here is derived from an EMBL/GenBank/DDBJ whole genome shotgun (WGS) entry which is preliminary data.</text>
</comment>
<reference evidence="1 2" key="1">
    <citation type="journal article" date="2018" name="Biotechnol. Adv.">
        <title>Improved genomic resources and new bioinformatic workflow for the carcinogenic parasite Clonorchis sinensis: Biotechnological implications.</title>
        <authorList>
            <person name="Wang D."/>
            <person name="Korhonen P.K."/>
            <person name="Gasser R.B."/>
            <person name="Young N.D."/>
        </authorList>
    </citation>
    <scope>NUCLEOTIDE SEQUENCE [LARGE SCALE GENOMIC DNA]</scope>
    <source>
        <strain evidence="1">Cs-k2</strain>
    </source>
</reference>
<dbReference type="AlphaFoldDB" id="A0A419PTJ1"/>
<evidence type="ECO:0000313" key="1">
    <source>
        <dbReference type="EMBL" id="KAG5441411.1"/>
    </source>
</evidence>
<dbReference type="InParanoid" id="A0A419PTJ1"/>